<organism evidence="7 8">
    <name type="scientific">Cervus elaphus hippelaphus</name>
    <name type="common">European red deer</name>
    <dbReference type="NCBI Taxonomy" id="46360"/>
    <lineage>
        <taxon>Eukaryota</taxon>
        <taxon>Metazoa</taxon>
        <taxon>Chordata</taxon>
        <taxon>Craniata</taxon>
        <taxon>Vertebrata</taxon>
        <taxon>Euteleostomi</taxon>
        <taxon>Mammalia</taxon>
        <taxon>Eutheria</taxon>
        <taxon>Laurasiatheria</taxon>
        <taxon>Artiodactyla</taxon>
        <taxon>Ruminantia</taxon>
        <taxon>Pecora</taxon>
        <taxon>Cervidae</taxon>
        <taxon>Cervinae</taxon>
        <taxon>Cervus</taxon>
    </lineage>
</organism>
<evidence type="ECO:0000256" key="2">
    <source>
        <dbReference type="ARBA" id="ARBA00022840"/>
    </source>
</evidence>
<comment type="similarity">
    <text evidence="4">Belongs to the protein kinase superfamily.</text>
</comment>
<feature type="domain" description="Protein kinase" evidence="6">
    <location>
        <begin position="1"/>
        <end position="213"/>
    </location>
</feature>
<evidence type="ECO:0000256" key="3">
    <source>
        <dbReference type="PROSITE-ProRule" id="PRU10141"/>
    </source>
</evidence>
<keyword evidence="4" id="KW-0723">Serine/threonine-protein kinase</keyword>
<dbReference type="PROSITE" id="PS00108">
    <property type="entry name" value="PROTEIN_KINASE_ST"/>
    <property type="match status" value="1"/>
</dbReference>
<feature type="compositionally biased region" description="Acidic residues" evidence="5">
    <location>
        <begin position="348"/>
        <end position="358"/>
    </location>
</feature>
<dbReference type="PROSITE" id="PS00107">
    <property type="entry name" value="PROTEIN_KINASE_ATP"/>
    <property type="match status" value="1"/>
</dbReference>
<dbReference type="PROSITE" id="PS50011">
    <property type="entry name" value="PROTEIN_KINASE_DOM"/>
    <property type="match status" value="1"/>
</dbReference>
<protein>
    <submittedName>
        <fullName evidence="7">NEK3</fullName>
    </submittedName>
</protein>
<dbReference type="InterPro" id="IPR011009">
    <property type="entry name" value="Kinase-like_dom_sf"/>
</dbReference>
<feature type="region of interest" description="Disordered" evidence="5">
    <location>
        <begin position="336"/>
        <end position="375"/>
    </location>
</feature>
<dbReference type="InterPro" id="IPR017441">
    <property type="entry name" value="Protein_kinase_ATP_BS"/>
</dbReference>
<sequence length="394" mass="44538">MQVGRPSGGCRSRPSCAVPGMDGYTVLRVIGEGSFGRALLVQQESSNRMFAMKEIRLPKILHWFTQMCLGVNHIHKKRVLHRDIKSKNIFLTQDGKVKLGDFGSARLLSSPMAFACTYVGTPYYVPPEIWENMPYNNKSDIWSLGCILYELCTLKHPFQANSWKSLILKICQGSMSPLPSHYSYELQLLIKQMFKKNPSHRPSATTLLSRGSLARLIQKCLPPEIITEYGEQVLEETKKSMHSTPRKKAIQECLNLCFKFLLKQREEPGGKCSHTDLESINKNLVESALRIVNREEKASLPGPLRRQWEKNVPSTALRALENASILTSSLTAEDDRGAEGFLKGPLSEETEASDDVDGGWDSVTLDPERLEPELDEEDTYVKYPDSWQCVRVFI</sequence>
<dbReference type="PANTHER" id="PTHR44984">
    <property type="entry name" value="SERINE/THREONINE-PROTEIN KINASE NEK3"/>
    <property type="match status" value="1"/>
</dbReference>
<accession>A0A212C4K1</accession>
<evidence type="ECO:0000259" key="6">
    <source>
        <dbReference type="PROSITE" id="PS50011"/>
    </source>
</evidence>
<evidence type="ECO:0000256" key="1">
    <source>
        <dbReference type="ARBA" id="ARBA00022741"/>
    </source>
</evidence>
<reference evidence="7 8" key="1">
    <citation type="journal article" date="2018" name="Mol. Genet. Genomics">
        <title>The red deer Cervus elaphus genome CerEla1.0: sequencing, annotating, genes, and chromosomes.</title>
        <authorList>
            <person name="Bana N.A."/>
            <person name="Nyiri A."/>
            <person name="Nagy J."/>
            <person name="Frank K."/>
            <person name="Nagy T."/>
            <person name="Steger V."/>
            <person name="Schiller M."/>
            <person name="Lakatos P."/>
            <person name="Sugar L."/>
            <person name="Horn P."/>
            <person name="Barta E."/>
            <person name="Orosz L."/>
        </authorList>
    </citation>
    <scope>NUCLEOTIDE SEQUENCE [LARGE SCALE GENOMIC DNA]</scope>
    <source>
        <strain evidence="7">Hungarian</strain>
    </source>
</reference>
<keyword evidence="4" id="KW-0418">Kinase</keyword>
<evidence type="ECO:0000313" key="8">
    <source>
        <dbReference type="Proteomes" id="UP000242450"/>
    </source>
</evidence>
<feature type="binding site" evidence="3">
    <location>
        <position position="53"/>
    </location>
    <ligand>
        <name>ATP</name>
        <dbReference type="ChEBI" id="CHEBI:30616"/>
    </ligand>
</feature>
<keyword evidence="4" id="KW-0808">Transferase</keyword>
<dbReference type="GO" id="GO:0004674">
    <property type="term" value="F:protein serine/threonine kinase activity"/>
    <property type="evidence" value="ECO:0007669"/>
    <property type="project" value="UniProtKB-KW"/>
</dbReference>
<evidence type="ECO:0000313" key="7">
    <source>
        <dbReference type="EMBL" id="OWK00917.1"/>
    </source>
</evidence>
<dbReference type="Proteomes" id="UP000242450">
    <property type="component" value="Chromosome 30"/>
</dbReference>
<dbReference type="SUPFAM" id="SSF56112">
    <property type="entry name" value="Protein kinase-like (PK-like)"/>
    <property type="match status" value="1"/>
</dbReference>
<keyword evidence="1 3" id="KW-0547">Nucleotide-binding</keyword>
<dbReference type="SMART" id="SM00220">
    <property type="entry name" value="S_TKc"/>
    <property type="match status" value="1"/>
</dbReference>
<comment type="caution">
    <text evidence="7">The sequence shown here is derived from an EMBL/GenBank/DDBJ whole genome shotgun (WGS) entry which is preliminary data.</text>
</comment>
<dbReference type="GO" id="GO:0005524">
    <property type="term" value="F:ATP binding"/>
    <property type="evidence" value="ECO:0007669"/>
    <property type="project" value="UniProtKB-UniRule"/>
</dbReference>
<dbReference type="OrthoDB" id="248923at2759"/>
<evidence type="ECO:0000256" key="4">
    <source>
        <dbReference type="RuleBase" id="RU000304"/>
    </source>
</evidence>
<dbReference type="InterPro" id="IPR008271">
    <property type="entry name" value="Ser/Thr_kinase_AS"/>
</dbReference>
<keyword evidence="8" id="KW-1185">Reference proteome</keyword>
<dbReference type="PANTHER" id="PTHR44984:SF1">
    <property type="entry name" value="SERINE_THREONINE-PROTEIN KINASE NEK3"/>
    <property type="match status" value="1"/>
</dbReference>
<dbReference type="AlphaFoldDB" id="A0A212C4K1"/>
<dbReference type="EMBL" id="MKHE01000030">
    <property type="protein sequence ID" value="OWK00917.1"/>
    <property type="molecule type" value="Genomic_DNA"/>
</dbReference>
<proteinExistence type="inferred from homology"/>
<dbReference type="Gene3D" id="3.30.200.20">
    <property type="entry name" value="Phosphorylase Kinase, domain 1"/>
    <property type="match status" value="1"/>
</dbReference>
<dbReference type="Gene3D" id="1.10.510.10">
    <property type="entry name" value="Transferase(Phosphotransferase) domain 1"/>
    <property type="match status" value="1"/>
</dbReference>
<name>A0A212C4K1_CEREH</name>
<dbReference type="InterPro" id="IPR000719">
    <property type="entry name" value="Prot_kinase_dom"/>
</dbReference>
<gene>
    <name evidence="7" type="ORF">Celaphus_00016557</name>
</gene>
<evidence type="ECO:0000256" key="5">
    <source>
        <dbReference type="SAM" id="MobiDB-lite"/>
    </source>
</evidence>
<dbReference type="Pfam" id="PF00069">
    <property type="entry name" value="Pkinase"/>
    <property type="match status" value="1"/>
</dbReference>
<keyword evidence="2 3" id="KW-0067">ATP-binding</keyword>